<reference evidence="2 3" key="1">
    <citation type="submission" date="2018-05" db="EMBL/GenBank/DDBJ databases">
        <title>Genomic Encyclopedia of Type Strains, Phase IV (KMG-IV): sequencing the most valuable type-strain genomes for metagenomic binning, comparative biology and taxonomic classification.</title>
        <authorList>
            <person name="Goeker M."/>
        </authorList>
    </citation>
    <scope>NUCLEOTIDE SEQUENCE [LARGE SCALE GENOMIC DNA]</scope>
    <source>
        <strain evidence="2 3">DSM 103371</strain>
    </source>
</reference>
<evidence type="ECO:0000313" key="3">
    <source>
        <dbReference type="Proteomes" id="UP000245390"/>
    </source>
</evidence>
<gene>
    <name evidence="2" type="ORF">C8D95_103281</name>
</gene>
<keyword evidence="1" id="KW-0812">Transmembrane</keyword>
<keyword evidence="1" id="KW-0472">Membrane</keyword>
<dbReference type="InterPro" id="IPR019253">
    <property type="entry name" value="DUF2244_TM"/>
</dbReference>
<comment type="caution">
    <text evidence="2">The sequence shown here is derived from an EMBL/GenBank/DDBJ whole genome shotgun (WGS) entry which is preliminary data.</text>
</comment>
<keyword evidence="1" id="KW-1133">Transmembrane helix</keyword>
<evidence type="ECO:0000313" key="2">
    <source>
        <dbReference type="EMBL" id="PWK57044.1"/>
    </source>
</evidence>
<accession>A0A316G7Z3</accession>
<organism evidence="2 3">
    <name type="scientific">Silicimonas algicola</name>
    <dbReference type="NCBI Taxonomy" id="1826607"/>
    <lineage>
        <taxon>Bacteria</taxon>
        <taxon>Pseudomonadati</taxon>
        <taxon>Pseudomonadota</taxon>
        <taxon>Alphaproteobacteria</taxon>
        <taxon>Rhodobacterales</taxon>
        <taxon>Paracoccaceae</taxon>
    </lineage>
</organism>
<feature type="transmembrane region" description="Helical" evidence="1">
    <location>
        <begin position="27"/>
        <end position="46"/>
    </location>
</feature>
<dbReference type="Pfam" id="PF10003">
    <property type="entry name" value="DUF2244"/>
    <property type="match status" value="1"/>
</dbReference>
<protein>
    <submittedName>
        <fullName evidence="2">Putative membrane protein</fullName>
    </submittedName>
</protein>
<dbReference type="AlphaFoldDB" id="A0A316G7Z3"/>
<dbReference type="KEGG" id="salo:EF888_09610"/>
<dbReference type="RefSeq" id="WP_109758793.1">
    <property type="nucleotide sequence ID" value="NZ_CP034588.1"/>
</dbReference>
<dbReference type="Proteomes" id="UP000245390">
    <property type="component" value="Unassembled WGS sequence"/>
</dbReference>
<sequence length="158" mass="18157">MPYRWTEAPDEKILTLWPHQSMTPEGFVWFIGATAVMLTMPLLAVLGSAVTWVLLAFFLAAIWGVWRAIMVNRRHRSLHEVLTFGRESLHLSHVPHDGPHLDWQANPYWVTVKLRRDGPVENYLTLSGSGREVELGAFLTPDERLALYDELNRLIRAE</sequence>
<name>A0A316G7Z3_9RHOB</name>
<dbReference type="EMBL" id="QGGV01000003">
    <property type="protein sequence ID" value="PWK57044.1"/>
    <property type="molecule type" value="Genomic_DNA"/>
</dbReference>
<feature type="transmembrane region" description="Helical" evidence="1">
    <location>
        <begin position="52"/>
        <end position="69"/>
    </location>
</feature>
<proteinExistence type="predicted"/>
<evidence type="ECO:0000256" key="1">
    <source>
        <dbReference type="SAM" id="Phobius"/>
    </source>
</evidence>
<keyword evidence="3" id="KW-1185">Reference proteome</keyword>
<dbReference type="OrthoDB" id="9808190at2"/>